<evidence type="ECO:0000256" key="9">
    <source>
        <dbReference type="HAMAP-Rule" id="MF_03100"/>
    </source>
</evidence>
<dbReference type="PROSITE" id="PS50164">
    <property type="entry name" value="GIY_YIG"/>
    <property type="match status" value="1"/>
</dbReference>
<sequence length="313" mass="35679">MTADKIRDFYCCYLLRSVSKPRSFYVGSTPDPVRRLRQHNGDLKRGGAYRTKKVGYRPWRVAMLVYGFPSLVTALQFEHAWQHAYQTRHIPRENRISLHKTSGSGRDLHAKTANCKLLLMAPGFSRLGLRVHVFDNDVYDAWCLSKHGVLFPDHVRVDRDVQKDSQPYPTGNYEELQKFRDVVREDENALLERSLSTLADSDRVCSICEKAVERPEAVAVCFHSPCAAVFHLNCLNEKFLEEEVAKGNGLIQDSEIVETTEDTEVKESTETTSLSATPSKGRCSKCNKVMNWPDVAKISQLIQEREPNNDNDE</sequence>
<dbReference type="Pfam" id="PF21202">
    <property type="entry name" value="SLX1_C"/>
    <property type="match status" value="1"/>
</dbReference>
<proteinExistence type="inferred from homology"/>
<dbReference type="Gene3D" id="3.30.40.10">
    <property type="entry name" value="Zinc/RING finger domain, C3HC4 (zinc finger)"/>
    <property type="match status" value="1"/>
</dbReference>
<evidence type="ECO:0000256" key="10">
    <source>
        <dbReference type="SAM" id="MobiDB-lite"/>
    </source>
</evidence>
<protein>
    <recommendedName>
        <fullName evidence="11">GIY-YIG domain-containing protein</fullName>
    </recommendedName>
</protein>
<dbReference type="InterPro" id="IPR035901">
    <property type="entry name" value="GIY-YIG_endonuc_sf"/>
</dbReference>
<keyword evidence="8 9" id="KW-0539">Nucleus</keyword>
<reference evidence="12" key="1">
    <citation type="submission" date="2013-12" db="EMBL/GenBank/DDBJ databases">
        <authorList>
            <person name="Genoscope - CEA"/>
        </authorList>
    </citation>
    <scope>NUCLEOTIDE SEQUENCE</scope>
    <source>
        <strain evidence="12">CBS 1993</strain>
    </source>
</reference>
<dbReference type="GO" id="GO:0000724">
    <property type="term" value="P:double-strand break repair via homologous recombination"/>
    <property type="evidence" value="ECO:0007669"/>
    <property type="project" value="TreeGrafter"/>
</dbReference>
<dbReference type="InterPro" id="IPR027520">
    <property type="entry name" value="Slx1"/>
</dbReference>
<evidence type="ECO:0000256" key="2">
    <source>
        <dbReference type="ARBA" id="ARBA00022759"/>
    </source>
</evidence>
<dbReference type="STRING" id="1382522.W6MGM4"/>
<dbReference type="Pfam" id="PF01541">
    <property type="entry name" value="GIY-YIG"/>
    <property type="match status" value="1"/>
</dbReference>
<dbReference type="SUPFAM" id="SSF82771">
    <property type="entry name" value="GIY-YIG endonuclease"/>
    <property type="match status" value="1"/>
</dbReference>
<evidence type="ECO:0000313" key="12">
    <source>
        <dbReference type="EMBL" id="CDK24693.1"/>
    </source>
</evidence>
<dbReference type="InterPro" id="IPR013083">
    <property type="entry name" value="Znf_RING/FYVE/PHD"/>
</dbReference>
<dbReference type="GO" id="GO:0008821">
    <property type="term" value="F:crossover junction DNA endonuclease activity"/>
    <property type="evidence" value="ECO:0007669"/>
    <property type="project" value="TreeGrafter"/>
</dbReference>
<evidence type="ECO:0000256" key="6">
    <source>
        <dbReference type="ARBA" id="ARBA00023172"/>
    </source>
</evidence>
<dbReference type="PANTHER" id="PTHR20208">
    <property type="entry name" value="STRUCTURE-SPECIFIC ENDONUCLEASE SUBUNIT SLX1"/>
    <property type="match status" value="1"/>
</dbReference>
<comment type="subunit">
    <text evidence="9">Forms a heterodimer with SLX4.</text>
</comment>
<dbReference type="CDD" id="cd10455">
    <property type="entry name" value="GIY-YIG_SLX1"/>
    <property type="match status" value="1"/>
</dbReference>
<evidence type="ECO:0000256" key="3">
    <source>
        <dbReference type="ARBA" id="ARBA00022763"/>
    </source>
</evidence>
<keyword evidence="6 9" id="KW-0233">DNA recombination</keyword>
<feature type="region of interest" description="Disordered" evidence="10">
    <location>
        <begin position="259"/>
        <end position="281"/>
    </location>
</feature>
<keyword evidence="7 9" id="KW-0234">DNA repair</keyword>
<dbReference type="EMBL" id="HG793125">
    <property type="protein sequence ID" value="CDK24693.1"/>
    <property type="molecule type" value="Genomic_DNA"/>
</dbReference>
<comment type="function">
    <text evidence="9">Catalytic subunit of the SLX1-SLX4 structure-specific endonuclease that resolves DNA secondary structures generated during DNA repair and recombination. Has endonuclease activity towards branched DNA substrates, introducing single-strand cuts in duplex DNA close to junctions with ss-DNA.</text>
</comment>
<evidence type="ECO:0000256" key="7">
    <source>
        <dbReference type="ARBA" id="ARBA00023204"/>
    </source>
</evidence>
<dbReference type="AlphaFoldDB" id="W6MGM4"/>
<dbReference type="InterPro" id="IPR000305">
    <property type="entry name" value="GIY-YIG_endonuc"/>
</dbReference>
<keyword evidence="4" id="KW-0479">Metal-binding</keyword>
<keyword evidence="3 9" id="KW-0227">DNA damage</keyword>
<gene>
    <name evidence="12" type="ORF">KUCA_T00000659001</name>
</gene>
<dbReference type="HAMAP" id="MF_03100">
    <property type="entry name" value="Endonuc_su_Slx1"/>
    <property type="match status" value="1"/>
</dbReference>
<feature type="domain" description="GIY-YIG" evidence="11">
    <location>
        <begin position="8"/>
        <end position="91"/>
    </location>
</feature>
<dbReference type="GO" id="GO:0008270">
    <property type="term" value="F:zinc ion binding"/>
    <property type="evidence" value="ECO:0007669"/>
    <property type="project" value="UniProtKB-KW"/>
</dbReference>
<dbReference type="FunFam" id="3.40.1440.10:FF:000006">
    <property type="entry name" value="Structure-specific endonuclease subunit SLX1"/>
    <property type="match status" value="1"/>
</dbReference>
<accession>W6MGM4</accession>
<evidence type="ECO:0000256" key="4">
    <source>
        <dbReference type="ARBA" id="ARBA00022771"/>
    </source>
</evidence>
<keyword evidence="1 9" id="KW-0540">Nuclease</keyword>
<dbReference type="GO" id="GO:0033557">
    <property type="term" value="C:Slx1-Slx4 complex"/>
    <property type="evidence" value="ECO:0007669"/>
    <property type="project" value="UniProtKB-UniRule"/>
</dbReference>
<comment type="caution">
    <text evidence="9">Lacks conserved residue(s) required for the propagation of feature annotation.</text>
</comment>
<dbReference type="Proteomes" id="UP000019384">
    <property type="component" value="Unassembled WGS sequence"/>
</dbReference>
<keyword evidence="5 9" id="KW-0378">Hydrolase</keyword>
<dbReference type="InterPro" id="IPR048749">
    <property type="entry name" value="SLX1_C"/>
</dbReference>
<keyword evidence="4" id="KW-0863">Zinc-finger</keyword>
<keyword evidence="13" id="KW-1185">Reference proteome</keyword>
<dbReference type="RefSeq" id="XP_022456710.1">
    <property type="nucleotide sequence ID" value="XM_022605220.1"/>
</dbReference>
<keyword evidence="2 9" id="KW-0255">Endonuclease</keyword>
<keyword evidence="4" id="KW-0862">Zinc</keyword>
<evidence type="ECO:0000313" key="13">
    <source>
        <dbReference type="Proteomes" id="UP000019384"/>
    </source>
</evidence>
<evidence type="ECO:0000259" key="11">
    <source>
        <dbReference type="PROSITE" id="PS50164"/>
    </source>
</evidence>
<evidence type="ECO:0000256" key="1">
    <source>
        <dbReference type="ARBA" id="ARBA00022722"/>
    </source>
</evidence>
<name>W6MGM4_9ASCO</name>
<dbReference type="GO" id="GO:0006261">
    <property type="term" value="P:DNA-templated DNA replication"/>
    <property type="evidence" value="ECO:0007669"/>
    <property type="project" value="EnsemblFungi"/>
</dbReference>
<dbReference type="GeneID" id="34518098"/>
<comment type="subcellular location">
    <subcellularLocation>
        <location evidence="9">Nucleus</location>
    </subcellularLocation>
</comment>
<reference evidence="12" key="2">
    <citation type="submission" date="2014-02" db="EMBL/GenBank/DDBJ databases">
        <title>Complete DNA sequence of /Kuraishia capsulata/ illustrates novel genomic features among budding yeasts (/Saccharomycotina/).</title>
        <authorList>
            <person name="Morales L."/>
            <person name="Noel B."/>
            <person name="Porcel B."/>
            <person name="Marcet-Houben M."/>
            <person name="Hullo M-F."/>
            <person name="Sacerdot C."/>
            <person name="Tekaia F."/>
            <person name="Leh-Louis V."/>
            <person name="Despons L."/>
            <person name="Khanna V."/>
            <person name="Aury J-M."/>
            <person name="Barbe V."/>
            <person name="Couloux A."/>
            <person name="Labadie K."/>
            <person name="Pelletier E."/>
            <person name="Souciet J-L."/>
            <person name="Boekhout T."/>
            <person name="Gabaldon T."/>
            <person name="Wincker P."/>
            <person name="Dujon B."/>
        </authorList>
    </citation>
    <scope>NUCLEOTIDE SEQUENCE</scope>
    <source>
        <strain evidence="12">CBS 1993</strain>
    </source>
</reference>
<dbReference type="GO" id="GO:0017108">
    <property type="term" value="F:5'-flap endonuclease activity"/>
    <property type="evidence" value="ECO:0007669"/>
    <property type="project" value="EnsemblFungi"/>
</dbReference>
<dbReference type="PANTHER" id="PTHR20208:SF10">
    <property type="entry name" value="STRUCTURE-SPECIFIC ENDONUCLEASE SUBUNIT SLX1"/>
    <property type="match status" value="1"/>
</dbReference>
<dbReference type="OrthoDB" id="24645at2759"/>
<dbReference type="Gene3D" id="3.40.1440.10">
    <property type="entry name" value="GIY-YIG endonuclease"/>
    <property type="match status" value="1"/>
</dbReference>
<organism evidence="12 13">
    <name type="scientific">Kuraishia capsulata CBS 1993</name>
    <dbReference type="NCBI Taxonomy" id="1382522"/>
    <lineage>
        <taxon>Eukaryota</taxon>
        <taxon>Fungi</taxon>
        <taxon>Dikarya</taxon>
        <taxon>Ascomycota</taxon>
        <taxon>Saccharomycotina</taxon>
        <taxon>Pichiomycetes</taxon>
        <taxon>Pichiales</taxon>
        <taxon>Pichiaceae</taxon>
        <taxon>Kuraishia</taxon>
    </lineage>
</organism>
<comment type="cofactor">
    <cofactor evidence="9">
        <name>a divalent metal cation</name>
        <dbReference type="ChEBI" id="CHEBI:60240"/>
    </cofactor>
</comment>
<evidence type="ECO:0000256" key="5">
    <source>
        <dbReference type="ARBA" id="ARBA00022801"/>
    </source>
</evidence>
<evidence type="ECO:0000256" key="8">
    <source>
        <dbReference type="ARBA" id="ARBA00023242"/>
    </source>
</evidence>
<dbReference type="HOGENOM" id="CLU_030739_1_1_1"/>
<comment type="similarity">
    <text evidence="9">Belongs to the SLX1 family.</text>
</comment>
<dbReference type="InterPro" id="IPR050381">
    <property type="entry name" value="SLX1_endonuclease"/>
</dbReference>